<organism evidence="15 16">
    <name type="scientific">Cytobacillus depressus</name>
    <dbReference type="NCBI Taxonomy" id="1602942"/>
    <lineage>
        <taxon>Bacteria</taxon>
        <taxon>Bacillati</taxon>
        <taxon>Bacillota</taxon>
        <taxon>Bacilli</taxon>
        <taxon>Bacillales</taxon>
        <taxon>Bacillaceae</taxon>
        <taxon>Cytobacillus</taxon>
    </lineage>
</organism>
<dbReference type="AlphaFoldDB" id="A0A6L3VCD3"/>
<evidence type="ECO:0000256" key="9">
    <source>
        <dbReference type="ARBA" id="ARBA00029447"/>
    </source>
</evidence>
<comment type="similarity">
    <text evidence="9">Belongs to the methyl-accepting chemotaxis (MCP) protein family.</text>
</comment>
<keyword evidence="7 12" id="KW-0472">Membrane</keyword>
<keyword evidence="4" id="KW-0145">Chemotaxis</keyword>
<dbReference type="PROSITE" id="PS50885">
    <property type="entry name" value="HAMP"/>
    <property type="match status" value="1"/>
</dbReference>
<dbReference type="OrthoDB" id="9760371at2"/>
<keyword evidence="2" id="KW-1003">Cell membrane</keyword>
<evidence type="ECO:0000256" key="12">
    <source>
        <dbReference type="SAM" id="Phobius"/>
    </source>
</evidence>
<dbReference type="SUPFAM" id="SSF58104">
    <property type="entry name" value="Methyl-accepting chemotaxis protein (MCP) signaling domain"/>
    <property type="match status" value="1"/>
</dbReference>
<dbReference type="Pfam" id="PF00672">
    <property type="entry name" value="HAMP"/>
    <property type="match status" value="1"/>
</dbReference>
<evidence type="ECO:0000256" key="3">
    <source>
        <dbReference type="ARBA" id="ARBA00022481"/>
    </source>
</evidence>
<dbReference type="CDD" id="cd06225">
    <property type="entry name" value="HAMP"/>
    <property type="match status" value="1"/>
</dbReference>
<feature type="transmembrane region" description="Helical" evidence="12">
    <location>
        <begin position="279"/>
        <end position="302"/>
    </location>
</feature>
<keyword evidence="3" id="KW-0488">Methylation</keyword>
<dbReference type="Gene3D" id="3.30.450.20">
    <property type="entry name" value="PAS domain"/>
    <property type="match status" value="1"/>
</dbReference>
<dbReference type="PANTHER" id="PTHR32089:SF114">
    <property type="entry name" value="METHYL-ACCEPTING CHEMOTAXIS PROTEIN MCPB"/>
    <property type="match status" value="1"/>
</dbReference>
<name>A0A6L3VCD3_9BACI</name>
<evidence type="ECO:0000256" key="11">
    <source>
        <dbReference type="SAM" id="Coils"/>
    </source>
</evidence>
<evidence type="ECO:0000256" key="8">
    <source>
        <dbReference type="ARBA" id="ARBA00023224"/>
    </source>
</evidence>
<dbReference type="CDD" id="cd12913">
    <property type="entry name" value="PDC1_MCP_like"/>
    <property type="match status" value="1"/>
</dbReference>
<gene>
    <name evidence="15" type="ORF">F7731_09245</name>
</gene>
<evidence type="ECO:0000256" key="7">
    <source>
        <dbReference type="ARBA" id="ARBA00023136"/>
    </source>
</evidence>
<keyword evidence="11" id="KW-0175">Coiled coil</keyword>
<dbReference type="InterPro" id="IPR029151">
    <property type="entry name" value="Sensor-like_sf"/>
</dbReference>
<evidence type="ECO:0000256" key="10">
    <source>
        <dbReference type="PROSITE-ProRule" id="PRU00284"/>
    </source>
</evidence>
<evidence type="ECO:0000259" key="14">
    <source>
        <dbReference type="PROSITE" id="PS50885"/>
    </source>
</evidence>
<dbReference type="SMART" id="SM00283">
    <property type="entry name" value="MA"/>
    <property type="match status" value="1"/>
</dbReference>
<comment type="caution">
    <text evidence="15">The sequence shown here is derived from an EMBL/GenBank/DDBJ whole genome shotgun (WGS) entry which is preliminary data.</text>
</comment>
<dbReference type="Pfam" id="PF02743">
    <property type="entry name" value="dCache_1"/>
    <property type="match status" value="1"/>
</dbReference>
<evidence type="ECO:0000256" key="2">
    <source>
        <dbReference type="ARBA" id="ARBA00022475"/>
    </source>
</evidence>
<accession>A0A6L3VCD3</accession>
<dbReference type="InterPro" id="IPR003660">
    <property type="entry name" value="HAMP_dom"/>
</dbReference>
<feature type="coiled-coil region" evidence="11">
    <location>
        <begin position="358"/>
        <end position="392"/>
    </location>
</feature>
<reference evidence="15 16" key="1">
    <citation type="journal article" date="2016" name="Antonie Van Leeuwenhoek">
        <title>Bacillus depressus sp. nov., isolated from soil of a sunflower field.</title>
        <authorList>
            <person name="Wei X."/>
            <person name="Xin D."/>
            <person name="Xin Y."/>
            <person name="Zhang H."/>
            <person name="Wang T."/>
            <person name="Zhang J."/>
        </authorList>
    </citation>
    <scope>NUCLEOTIDE SEQUENCE [LARGE SCALE GENOMIC DNA]</scope>
    <source>
        <strain evidence="15 16">BZ1</strain>
    </source>
</reference>
<evidence type="ECO:0000313" key="16">
    <source>
        <dbReference type="Proteomes" id="UP000481030"/>
    </source>
</evidence>
<dbReference type="Gene3D" id="1.10.287.950">
    <property type="entry name" value="Methyl-accepting chemotaxis protein"/>
    <property type="match status" value="1"/>
</dbReference>
<evidence type="ECO:0000256" key="1">
    <source>
        <dbReference type="ARBA" id="ARBA00004651"/>
    </source>
</evidence>
<dbReference type="CDD" id="cd11386">
    <property type="entry name" value="MCP_signal"/>
    <property type="match status" value="1"/>
</dbReference>
<evidence type="ECO:0000256" key="5">
    <source>
        <dbReference type="ARBA" id="ARBA00022692"/>
    </source>
</evidence>
<dbReference type="GO" id="GO:0007165">
    <property type="term" value="P:signal transduction"/>
    <property type="evidence" value="ECO:0007669"/>
    <property type="project" value="UniProtKB-KW"/>
</dbReference>
<evidence type="ECO:0000259" key="13">
    <source>
        <dbReference type="PROSITE" id="PS50111"/>
    </source>
</evidence>
<dbReference type="GO" id="GO:0005886">
    <property type="term" value="C:plasma membrane"/>
    <property type="evidence" value="ECO:0007669"/>
    <property type="project" value="UniProtKB-SubCell"/>
</dbReference>
<dbReference type="Gene3D" id="6.10.340.10">
    <property type="match status" value="1"/>
</dbReference>
<dbReference type="PROSITE" id="PS50111">
    <property type="entry name" value="CHEMOTAXIS_TRANSDUC_2"/>
    <property type="match status" value="1"/>
</dbReference>
<evidence type="ECO:0000313" key="15">
    <source>
        <dbReference type="EMBL" id="KAB2336833.1"/>
    </source>
</evidence>
<proteinExistence type="inferred from homology"/>
<dbReference type="PANTHER" id="PTHR32089">
    <property type="entry name" value="METHYL-ACCEPTING CHEMOTAXIS PROTEIN MCPB"/>
    <property type="match status" value="1"/>
</dbReference>
<dbReference type="InterPro" id="IPR033479">
    <property type="entry name" value="dCache_1"/>
</dbReference>
<feature type="domain" description="HAMP" evidence="14">
    <location>
        <begin position="303"/>
        <end position="355"/>
    </location>
</feature>
<keyword evidence="16" id="KW-1185">Reference proteome</keyword>
<protein>
    <submittedName>
        <fullName evidence="15">Methyl-accepting chemotaxis protein</fullName>
    </submittedName>
</protein>
<comment type="subcellular location">
    <subcellularLocation>
        <location evidence="1">Cell membrane</location>
        <topology evidence="1">Multi-pass membrane protein</topology>
    </subcellularLocation>
</comment>
<dbReference type="SUPFAM" id="SSF103190">
    <property type="entry name" value="Sensory domain-like"/>
    <property type="match status" value="1"/>
</dbReference>
<keyword evidence="6 12" id="KW-1133">Transmembrane helix</keyword>
<dbReference type="SMART" id="SM00304">
    <property type="entry name" value="HAMP"/>
    <property type="match status" value="1"/>
</dbReference>
<dbReference type="Proteomes" id="UP000481030">
    <property type="component" value="Unassembled WGS sequence"/>
</dbReference>
<dbReference type="GO" id="GO:0006935">
    <property type="term" value="P:chemotaxis"/>
    <property type="evidence" value="ECO:0007669"/>
    <property type="project" value="UniProtKB-KW"/>
</dbReference>
<evidence type="ECO:0000256" key="6">
    <source>
        <dbReference type="ARBA" id="ARBA00022989"/>
    </source>
</evidence>
<keyword evidence="5 12" id="KW-0812">Transmembrane</keyword>
<keyword evidence="8 10" id="KW-0807">Transducer</keyword>
<dbReference type="EMBL" id="WBOS01000003">
    <property type="protein sequence ID" value="KAB2336833.1"/>
    <property type="molecule type" value="Genomic_DNA"/>
</dbReference>
<dbReference type="Pfam" id="PF00015">
    <property type="entry name" value="MCPsignal"/>
    <property type="match status" value="1"/>
</dbReference>
<dbReference type="InterPro" id="IPR004089">
    <property type="entry name" value="MCPsignal_dom"/>
</dbReference>
<feature type="domain" description="Methyl-accepting transducer" evidence="13">
    <location>
        <begin position="374"/>
        <end position="610"/>
    </location>
</feature>
<sequence length="660" mass="72224">MNNKKKTKKKKFFTFTIRKKLILSFLFILLIPSITIGLSSYINAYNNIKEKIQLSSSENIQVIDKFITSFIDPKLNDAAYYANHFNQNSFSSTNRQMTIEDLIEYQSLHPESVTAFVGSEEGEFILYPNHKMPDGYDARKRDWYTLAKAASGRTIVTEPYKDAFTGDILVTVAHALEDGTGVFGIDLSLEALRSLTEGIKIGNKGYPVILSADGNYLVHPEFEPGTKAEGSWVQPVLEMIEGRVSDQENQFDFATNGKTGLKIAGVMALDEVNQDAKPILMTTVWIVGLFILVGVILTYFVIQSITKPLDELVTATEKVSEGDLTQTFKWKNNDEISRLGMSFNQMVASLHELIQSVEEKAELLAASSEQLMASAEQNNMATEQIVEAIQEVASGTEKQSSMVEESNGIVKNMAKEMEVMIGHSQTVRHTSLEAAASISNGNDAIQLTTQQMSSIHQTIAKLGTVVEDLRKRSIDINQIIDVISGIADQTNLLALNAAIEAARAGEHGRGFAVVADEVRKLAEQSSKSTETIRELISSIQIDTSDAVESMNKGSVEIEKGMELVQSAGGAFREIKQFIDEVNAEIQVMSASINEASAGTEQVVGIVKGIENIALKTTSDSQNVSGATEEQLASMEEITASASSLAYMAEELKGVIGKFKM</sequence>
<evidence type="ECO:0000256" key="4">
    <source>
        <dbReference type="ARBA" id="ARBA00022500"/>
    </source>
</evidence>